<keyword evidence="5" id="KW-0378">Hydrolase</keyword>
<keyword evidence="6" id="KW-1185">Reference proteome</keyword>
<evidence type="ECO:0000259" key="4">
    <source>
        <dbReference type="PROSITE" id="PS50893"/>
    </source>
</evidence>
<accession>A0ABS4GQ29</accession>
<dbReference type="InterPro" id="IPR027417">
    <property type="entry name" value="P-loop_NTPase"/>
</dbReference>
<evidence type="ECO:0000256" key="2">
    <source>
        <dbReference type="ARBA" id="ARBA00022741"/>
    </source>
</evidence>
<name>A0ABS4GQ29_9BACL</name>
<dbReference type="EC" id="3.6.3.-" evidence="5"/>
<dbReference type="CDD" id="cd03293">
    <property type="entry name" value="ABC_NrtD_SsuB_transporters"/>
    <property type="match status" value="1"/>
</dbReference>
<dbReference type="PROSITE" id="PS00211">
    <property type="entry name" value="ABC_TRANSPORTER_1"/>
    <property type="match status" value="1"/>
</dbReference>
<dbReference type="Proteomes" id="UP001519343">
    <property type="component" value="Unassembled WGS sequence"/>
</dbReference>
<dbReference type="InterPro" id="IPR003593">
    <property type="entry name" value="AAA+_ATPase"/>
</dbReference>
<comment type="caution">
    <text evidence="5">The sequence shown here is derived from an EMBL/GenBank/DDBJ whole genome shotgun (WGS) entry which is preliminary data.</text>
</comment>
<organism evidence="5 6">
    <name type="scientific">Ammoniphilus resinae</name>
    <dbReference type="NCBI Taxonomy" id="861532"/>
    <lineage>
        <taxon>Bacteria</taxon>
        <taxon>Bacillati</taxon>
        <taxon>Bacillota</taxon>
        <taxon>Bacilli</taxon>
        <taxon>Bacillales</taxon>
        <taxon>Paenibacillaceae</taxon>
        <taxon>Aneurinibacillus group</taxon>
        <taxon>Ammoniphilus</taxon>
    </lineage>
</organism>
<dbReference type="InterPro" id="IPR050166">
    <property type="entry name" value="ABC_transporter_ATP-bind"/>
</dbReference>
<dbReference type="PANTHER" id="PTHR42788:SF19">
    <property type="entry name" value="ALIPHATIC SULFONATES IMPORT ATP-BINDING PROTEIN SSUB 2"/>
    <property type="match status" value="1"/>
</dbReference>
<dbReference type="SMART" id="SM00382">
    <property type="entry name" value="AAA"/>
    <property type="match status" value="1"/>
</dbReference>
<evidence type="ECO:0000256" key="1">
    <source>
        <dbReference type="ARBA" id="ARBA00022448"/>
    </source>
</evidence>
<sequence>MLTLKTVTRTFPNGKMAFRDLSFEAQPHEVIGILGTSGCGKSSLLRVIAGLDSEYQGSILIDQAPLQGIHERVGVIFQEPRLMPWLNVIDNVSFGLRGDSDTNRKKALEFLQLVGLEGFERHYPKELSGGMAQRVAIARSLVTSPDILLLDEPFSALDAFTKMQLQDLLLQVWKKCQSTMLLVTHDIDEALYLSDRLLILRGQPGELVEVIEVTESRPRSRGSERLARQKQEILQLLHLTAEKTGEVQDDTNIWERHPAARRELSFKGLS</sequence>
<dbReference type="GO" id="GO:0005524">
    <property type="term" value="F:ATP binding"/>
    <property type="evidence" value="ECO:0007669"/>
    <property type="project" value="UniProtKB-KW"/>
</dbReference>
<dbReference type="GO" id="GO:0016787">
    <property type="term" value="F:hydrolase activity"/>
    <property type="evidence" value="ECO:0007669"/>
    <property type="project" value="UniProtKB-KW"/>
</dbReference>
<dbReference type="RefSeq" id="WP_209810414.1">
    <property type="nucleotide sequence ID" value="NZ_JAGGKT010000006.1"/>
</dbReference>
<dbReference type="Pfam" id="PF00005">
    <property type="entry name" value="ABC_tran"/>
    <property type="match status" value="1"/>
</dbReference>
<dbReference type="EMBL" id="JAGGKT010000006">
    <property type="protein sequence ID" value="MBP1932364.1"/>
    <property type="molecule type" value="Genomic_DNA"/>
</dbReference>
<protein>
    <submittedName>
        <fullName evidence="5">Sulfonate transport system ATP-binding protein</fullName>
        <ecNumber evidence="5">3.6.3.-</ecNumber>
    </submittedName>
</protein>
<dbReference type="Gene3D" id="3.40.50.300">
    <property type="entry name" value="P-loop containing nucleotide triphosphate hydrolases"/>
    <property type="match status" value="1"/>
</dbReference>
<dbReference type="InterPro" id="IPR017871">
    <property type="entry name" value="ABC_transporter-like_CS"/>
</dbReference>
<dbReference type="PROSITE" id="PS50893">
    <property type="entry name" value="ABC_TRANSPORTER_2"/>
    <property type="match status" value="1"/>
</dbReference>
<keyword evidence="3 5" id="KW-0067">ATP-binding</keyword>
<dbReference type="SUPFAM" id="SSF52540">
    <property type="entry name" value="P-loop containing nucleoside triphosphate hydrolases"/>
    <property type="match status" value="1"/>
</dbReference>
<keyword evidence="1" id="KW-0813">Transport</keyword>
<dbReference type="InterPro" id="IPR003439">
    <property type="entry name" value="ABC_transporter-like_ATP-bd"/>
</dbReference>
<keyword evidence="2" id="KW-0547">Nucleotide-binding</keyword>
<evidence type="ECO:0000313" key="6">
    <source>
        <dbReference type="Proteomes" id="UP001519343"/>
    </source>
</evidence>
<evidence type="ECO:0000313" key="5">
    <source>
        <dbReference type="EMBL" id="MBP1932364.1"/>
    </source>
</evidence>
<proteinExistence type="predicted"/>
<dbReference type="PANTHER" id="PTHR42788">
    <property type="entry name" value="TAURINE IMPORT ATP-BINDING PROTEIN-RELATED"/>
    <property type="match status" value="1"/>
</dbReference>
<feature type="domain" description="ABC transporter" evidence="4">
    <location>
        <begin position="2"/>
        <end position="227"/>
    </location>
</feature>
<evidence type="ECO:0000256" key="3">
    <source>
        <dbReference type="ARBA" id="ARBA00022840"/>
    </source>
</evidence>
<gene>
    <name evidence="5" type="ORF">J2Z37_002365</name>
</gene>
<reference evidence="5 6" key="1">
    <citation type="submission" date="2021-03" db="EMBL/GenBank/DDBJ databases">
        <title>Genomic Encyclopedia of Type Strains, Phase IV (KMG-IV): sequencing the most valuable type-strain genomes for metagenomic binning, comparative biology and taxonomic classification.</title>
        <authorList>
            <person name="Goeker M."/>
        </authorList>
    </citation>
    <scope>NUCLEOTIDE SEQUENCE [LARGE SCALE GENOMIC DNA]</scope>
    <source>
        <strain evidence="5 6">DSM 24738</strain>
    </source>
</reference>